<sequence length="1212" mass="139236">MDDAHVSTSDDSVITLDNSKQSNWFVCKEDKISENITTYERQNHIRKRSPGENYSNTKPDTPLLYNVPYSYSDPNVKHEMIKRINKTDSLGTPPSSQNNPQDFYKTNWKNTLFYFNPSGRIIHTWCGVISIVFMYHLWVIIYRFTFNEINQQTVIFWLTLDYFADFLYLIDMILSLRTGFLEDGVMQFDGMKMRSHYLNSSRFYIDCLSLLPLDFLYLSIGFKSVLRIFRLCKVYKFWQFMDRAERHANYPNLMRSTKLLLYYLTFLHWNACVFQLINSTADNLFMTPLTQSSMSRTPATGTSRTDAPNLGAAHHSHHGTNINSSHRDNSNPHNNHTSNSSKFNNNGINNGSSLLQRENNSLNNVNKAASFVTTTVTTATVAFANTDLASLTTLSPGSQIFNQMYSSADSHNKHEYLHAFYWSMLSLFPVGGFPTPNCPVAYFYLICEGVVGMFLMATVLGHVSNIVTNVSAAQKEFQARLDSVKNYMTLRRVPAVLQERVINWFDFLWYTNKITDEEKVLRNLPYKLKAEIAIHVHLNTLKQVEIFQDTEEGFLSELVLKLRVVLFAPGDYVCRKGEIGKQMYIVNRGKLHVLGDDGHTVLATLHAGSYFGELSILNLGNNGNRRTASVRSLGYSDLFCLSKSDLWKVLKEYPNARSKLEADAYKKMNQYQNVPQQNMKDFSVKSVPFERKIVNLSDPLNYAGYSPGALENTNVCSNNPVVNHVNHSHFDMNSNNDCLLRVSNSDGSDGYGSDPSRCSAFLPTPQRSPTPPAMIIRNNTDKNLVTSNHGLLSQPNSTVFGITSQSHSLHKNRSNSVLTTESDGTQNFNAWKSNENQQVNNYSATDSNKIFWLKPYQNNFVSFGKQRHLSMPTNLFPNDNYFCHPNISKLKEFNVKSTPIALQNGAMITNFHSEQQKEAETENSLHKYHHSDYPIKEKHTTITNLPNSNYDNTYKLSSSQRDRVKKFNAITRSSDKVAIDCLQMSNWRLEQAVDYFYRQNPTPTGPTINEAKIDQLFQRYRDPQCSDRILATGMERFLVTDLHVDPESLITLILAWKFSAKTQGEFTREEFFRGFRELGCDSINSLRNKLPSLLSDIEDKQTFRSLYLFTFGFANLDKHESKSLVLQYAIPYWEILLRGRFCHLSLWFKFLQEHHKRPISKDTWDLLLDFVETIYLDMSNYDEEGAWPVLIDEFVEWAKPQIQMDIPPTSHS</sequence>
<comment type="caution">
    <text evidence="17">The sequence shown here is derived from an EMBL/GenBank/DDBJ whole genome shotgun (WGS) entry which is preliminary data.</text>
</comment>
<reference evidence="17" key="2">
    <citation type="journal article" date="2023" name="Infect Dis Poverty">
        <title>Chromosome-scale genome of the human blood fluke Schistosoma mekongi and its implications for public health.</title>
        <authorList>
            <person name="Zhou M."/>
            <person name="Xu L."/>
            <person name="Xu D."/>
            <person name="Chen W."/>
            <person name="Khan J."/>
            <person name="Hu Y."/>
            <person name="Huang H."/>
            <person name="Wei H."/>
            <person name="Zhang Y."/>
            <person name="Chusongsang P."/>
            <person name="Tanasarnprasert K."/>
            <person name="Hu X."/>
            <person name="Limpanont Y."/>
            <person name="Lv Z."/>
        </authorList>
    </citation>
    <scope>NUCLEOTIDE SEQUENCE</scope>
    <source>
        <strain evidence="17">LV_2022a</strain>
    </source>
</reference>
<dbReference type="CDD" id="cd14352">
    <property type="entry name" value="UBA_DCN1"/>
    <property type="match status" value="1"/>
</dbReference>
<proteinExistence type="predicted"/>
<keyword evidence="7 14" id="KW-0472">Membrane</keyword>
<dbReference type="GO" id="GO:0044877">
    <property type="term" value="F:protein-containing complex binding"/>
    <property type="evidence" value="ECO:0007669"/>
    <property type="project" value="TreeGrafter"/>
</dbReference>
<evidence type="ECO:0000256" key="14">
    <source>
        <dbReference type="SAM" id="Phobius"/>
    </source>
</evidence>
<evidence type="ECO:0000256" key="4">
    <source>
        <dbReference type="ARBA" id="ARBA00022786"/>
    </source>
</evidence>
<dbReference type="InterPro" id="IPR018488">
    <property type="entry name" value="cNMP-bd_CS"/>
</dbReference>
<feature type="compositionally biased region" description="Low complexity" evidence="13">
    <location>
        <begin position="331"/>
        <end position="353"/>
    </location>
</feature>
<dbReference type="PROSITE" id="PS00889">
    <property type="entry name" value="CNMP_BINDING_2"/>
    <property type="match status" value="1"/>
</dbReference>
<keyword evidence="2" id="KW-0813">Transport</keyword>
<keyword evidence="8" id="KW-1071">Ligand-gated ion channel</keyword>
<dbReference type="Pfam" id="PF14555">
    <property type="entry name" value="UBA_4"/>
    <property type="match status" value="1"/>
</dbReference>
<dbReference type="InterPro" id="IPR005821">
    <property type="entry name" value="Ion_trans_dom"/>
</dbReference>
<evidence type="ECO:0000256" key="13">
    <source>
        <dbReference type="SAM" id="MobiDB-lite"/>
    </source>
</evidence>
<feature type="transmembrane region" description="Helical" evidence="14">
    <location>
        <begin position="154"/>
        <end position="176"/>
    </location>
</feature>
<dbReference type="InterPro" id="IPR042460">
    <property type="entry name" value="DCN1-like_PONY"/>
</dbReference>
<dbReference type="SUPFAM" id="SSF51206">
    <property type="entry name" value="cAMP-binding domain-like"/>
    <property type="match status" value="1"/>
</dbReference>
<dbReference type="InterPro" id="IPR000595">
    <property type="entry name" value="cNMP-bd_dom"/>
</dbReference>
<evidence type="ECO:0000313" key="17">
    <source>
        <dbReference type="EMBL" id="KAK4472976.1"/>
    </source>
</evidence>
<dbReference type="GO" id="GO:0005223">
    <property type="term" value="F:intracellularly cGMP-activated cation channel activity"/>
    <property type="evidence" value="ECO:0007669"/>
    <property type="project" value="TreeGrafter"/>
</dbReference>
<dbReference type="SUPFAM" id="SSF46934">
    <property type="entry name" value="UBA-like"/>
    <property type="match status" value="1"/>
</dbReference>
<feature type="compositionally biased region" description="Polar residues" evidence="13">
    <location>
        <begin position="293"/>
        <end position="306"/>
    </location>
</feature>
<dbReference type="SUPFAM" id="SSF81324">
    <property type="entry name" value="Voltage-gated potassium channels"/>
    <property type="match status" value="1"/>
</dbReference>
<evidence type="ECO:0000259" key="15">
    <source>
        <dbReference type="PROSITE" id="PS50042"/>
    </source>
</evidence>
<dbReference type="Gene3D" id="1.10.287.70">
    <property type="match status" value="1"/>
</dbReference>
<dbReference type="Gene3D" id="1.10.238.200">
    <property type="entry name" value="Cullin, PONY binding domain"/>
    <property type="match status" value="1"/>
</dbReference>
<gene>
    <name evidence="17" type="ORF">MN116_004176</name>
</gene>
<dbReference type="Gene3D" id="1.10.238.10">
    <property type="entry name" value="EF-hand"/>
    <property type="match status" value="1"/>
</dbReference>
<dbReference type="Pfam" id="PF00520">
    <property type="entry name" value="Ion_trans"/>
    <property type="match status" value="1"/>
</dbReference>
<dbReference type="InterPro" id="IPR009060">
    <property type="entry name" value="UBA-like_sf"/>
</dbReference>
<dbReference type="GO" id="GO:0005222">
    <property type="term" value="F:intracellularly cAMP-activated cation channel activity"/>
    <property type="evidence" value="ECO:0007669"/>
    <property type="project" value="TreeGrafter"/>
</dbReference>
<dbReference type="Gene3D" id="1.10.287.630">
    <property type="entry name" value="Helix hairpin bin"/>
    <property type="match status" value="1"/>
</dbReference>
<feature type="domain" description="Cyclic nucleotide-binding" evidence="15">
    <location>
        <begin position="546"/>
        <end position="667"/>
    </location>
</feature>
<keyword evidence="18" id="KW-1185">Reference proteome</keyword>
<dbReference type="InterPro" id="IPR014710">
    <property type="entry name" value="RmlC-like_jellyroll"/>
</dbReference>
<dbReference type="InterPro" id="IPR018490">
    <property type="entry name" value="cNMP-bd_dom_sf"/>
</dbReference>
<dbReference type="SMART" id="SM00100">
    <property type="entry name" value="cNMP"/>
    <property type="match status" value="1"/>
</dbReference>
<dbReference type="PANTHER" id="PTHR45638">
    <property type="entry name" value="CYCLIC NUCLEOTIDE-GATED CATION CHANNEL SUBUNIT A"/>
    <property type="match status" value="1"/>
</dbReference>
<feature type="region of interest" description="Disordered" evidence="13">
    <location>
        <begin position="293"/>
        <end position="355"/>
    </location>
</feature>
<protein>
    <recommendedName>
        <fullName evidence="10">DCN1-like protein 3</fullName>
    </recommendedName>
    <alternativeName>
        <fullName evidence="11">DCUN1 domain-containing protein 3</fullName>
    </alternativeName>
    <alternativeName>
        <fullName evidence="12">Defective in cullin neddylation protein 1-like protein 3</fullName>
    </alternativeName>
</protein>
<feature type="transmembrane region" description="Helical" evidence="14">
    <location>
        <begin position="122"/>
        <end position="142"/>
    </location>
</feature>
<keyword evidence="5 14" id="KW-1133">Transmembrane helix</keyword>
<evidence type="ECO:0000256" key="2">
    <source>
        <dbReference type="ARBA" id="ARBA00022448"/>
    </source>
</evidence>
<dbReference type="GO" id="GO:2000436">
    <property type="term" value="P:positive regulation of protein neddylation"/>
    <property type="evidence" value="ECO:0007669"/>
    <property type="project" value="UniProtKB-ARBA"/>
</dbReference>
<accession>A0AAE2D6A5</accession>
<dbReference type="FunFam" id="1.10.238.200:FF:000003">
    <property type="entry name" value="DCN1-like protein 3"/>
    <property type="match status" value="1"/>
</dbReference>
<dbReference type="AlphaFoldDB" id="A0AAE2D6A5"/>
<dbReference type="FunFam" id="1.10.287.630:FF:000001">
    <property type="entry name" value="Cyclic nucleotide-gated channel alpha 3"/>
    <property type="match status" value="1"/>
</dbReference>
<evidence type="ECO:0000256" key="7">
    <source>
        <dbReference type="ARBA" id="ARBA00023136"/>
    </source>
</evidence>
<dbReference type="PANTHER" id="PTHR45638:SF4">
    <property type="entry name" value="CYCLIC NUCLEOTIDE-BINDING DOMAIN-CONTAINING PROTEIN"/>
    <property type="match status" value="1"/>
</dbReference>
<dbReference type="Pfam" id="PF03556">
    <property type="entry name" value="Cullin_binding"/>
    <property type="match status" value="1"/>
</dbReference>
<reference evidence="17" key="1">
    <citation type="submission" date="2022-04" db="EMBL/GenBank/DDBJ databases">
        <authorList>
            <person name="Xu L."/>
            <person name="Lv Z."/>
        </authorList>
    </citation>
    <scope>NUCLEOTIDE SEQUENCE</scope>
    <source>
        <strain evidence="17">LV_2022a</strain>
    </source>
</reference>
<dbReference type="Gene3D" id="2.60.120.10">
    <property type="entry name" value="Jelly Rolls"/>
    <property type="match status" value="1"/>
</dbReference>
<comment type="subcellular location">
    <subcellularLocation>
        <location evidence="1">Membrane</location>
        <topology evidence="1">Multi-pass membrane protein</topology>
    </subcellularLocation>
</comment>
<dbReference type="GO" id="GO:0005886">
    <property type="term" value="C:plasma membrane"/>
    <property type="evidence" value="ECO:0007669"/>
    <property type="project" value="TreeGrafter"/>
</dbReference>
<dbReference type="FunFam" id="1.10.238.10:FF:000030">
    <property type="entry name" value="DCN1-like protein"/>
    <property type="match status" value="1"/>
</dbReference>
<evidence type="ECO:0000256" key="11">
    <source>
        <dbReference type="ARBA" id="ARBA00042254"/>
    </source>
</evidence>
<name>A0AAE2D6A5_SCHME</name>
<evidence type="ECO:0000256" key="10">
    <source>
        <dbReference type="ARBA" id="ARBA00039727"/>
    </source>
</evidence>
<keyword evidence="6" id="KW-0406">Ion transport</keyword>
<evidence type="ECO:0000256" key="6">
    <source>
        <dbReference type="ARBA" id="ARBA00023065"/>
    </source>
</evidence>
<evidence type="ECO:0000256" key="5">
    <source>
        <dbReference type="ARBA" id="ARBA00022989"/>
    </source>
</evidence>
<evidence type="ECO:0000256" key="8">
    <source>
        <dbReference type="ARBA" id="ARBA00023286"/>
    </source>
</evidence>
<feature type="transmembrane region" description="Helical" evidence="14">
    <location>
        <begin position="203"/>
        <end position="226"/>
    </location>
</feature>
<dbReference type="CDD" id="cd00038">
    <property type="entry name" value="CAP_ED"/>
    <property type="match status" value="1"/>
</dbReference>
<dbReference type="GO" id="GO:0030553">
    <property type="term" value="F:cGMP binding"/>
    <property type="evidence" value="ECO:0007669"/>
    <property type="project" value="TreeGrafter"/>
</dbReference>
<feature type="domain" description="DCUN1" evidence="16">
    <location>
        <begin position="1008"/>
        <end position="1199"/>
    </location>
</feature>
<keyword evidence="3 14" id="KW-0812">Transmembrane</keyword>
<organism evidence="17 18">
    <name type="scientific">Schistosoma mekongi</name>
    <name type="common">Parasitic worm</name>
    <dbReference type="NCBI Taxonomy" id="38744"/>
    <lineage>
        <taxon>Eukaryota</taxon>
        <taxon>Metazoa</taxon>
        <taxon>Spiralia</taxon>
        <taxon>Lophotrochozoa</taxon>
        <taxon>Platyhelminthes</taxon>
        <taxon>Trematoda</taxon>
        <taxon>Digenea</taxon>
        <taxon>Strigeidida</taxon>
        <taxon>Schistosomatoidea</taxon>
        <taxon>Schistosomatidae</taxon>
        <taxon>Schistosoma</taxon>
    </lineage>
</organism>
<evidence type="ECO:0000256" key="3">
    <source>
        <dbReference type="ARBA" id="ARBA00022692"/>
    </source>
</evidence>
<dbReference type="PROSITE" id="PS50042">
    <property type="entry name" value="CNMP_BINDING_3"/>
    <property type="match status" value="1"/>
</dbReference>
<keyword evidence="4" id="KW-0833">Ubl conjugation pathway</keyword>
<dbReference type="GO" id="GO:0017071">
    <property type="term" value="C:intracellular cyclic nucleotide activated cation channel complex"/>
    <property type="evidence" value="ECO:0007669"/>
    <property type="project" value="TreeGrafter"/>
</dbReference>
<evidence type="ECO:0000313" key="18">
    <source>
        <dbReference type="Proteomes" id="UP001292079"/>
    </source>
</evidence>
<evidence type="ECO:0000256" key="1">
    <source>
        <dbReference type="ARBA" id="ARBA00004141"/>
    </source>
</evidence>
<dbReference type="InterPro" id="IPR005176">
    <property type="entry name" value="PONY_dom"/>
</dbReference>
<keyword evidence="9" id="KW-0407">Ion channel</keyword>
<dbReference type="EMBL" id="JALJAT010000002">
    <property type="protein sequence ID" value="KAK4472976.1"/>
    <property type="molecule type" value="Genomic_DNA"/>
</dbReference>
<feature type="transmembrane region" description="Helical" evidence="14">
    <location>
        <begin position="259"/>
        <end position="277"/>
    </location>
</feature>
<evidence type="ECO:0000259" key="16">
    <source>
        <dbReference type="PROSITE" id="PS51229"/>
    </source>
</evidence>
<evidence type="ECO:0000256" key="9">
    <source>
        <dbReference type="ARBA" id="ARBA00023303"/>
    </source>
</evidence>
<dbReference type="Gene3D" id="1.10.8.10">
    <property type="entry name" value="DNA helicase RuvA subunit, C-terminal domain"/>
    <property type="match status" value="1"/>
</dbReference>
<dbReference type="PROSITE" id="PS00888">
    <property type="entry name" value="CNMP_BINDING_1"/>
    <property type="match status" value="1"/>
</dbReference>
<dbReference type="FunFam" id="2.60.120.10:FF:000002">
    <property type="entry name" value="Cyclic nucleotide gated channel alpha 1a"/>
    <property type="match status" value="1"/>
</dbReference>
<dbReference type="Pfam" id="PF00027">
    <property type="entry name" value="cNMP_binding"/>
    <property type="match status" value="1"/>
</dbReference>
<evidence type="ECO:0000256" key="12">
    <source>
        <dbReference type="ARBA" id="ARBA00043182"/>
    </source>
</evidence>
<dbReference type="Proteomes" id="UP001292079">
    <property type="component" value="Unassembled WGS sequence"/>
</dbReference>
<dbReference type="InterPro" id="IPR050866">
    <property type="entry name" value="CNG_cation_channel"/>
</dbReference>
<dbReference type="PROSITE" id="PS51229">
    <property type="entry name" value="DCUN1"/>
    <property type="match status" value="1"/>
</dbReference>